<dbReference type="Pfam" id="PF00550">
    <property type="entry name" value="PP-binding"/>
    <property type="match status" value="1"/>
</dbReference>
<evidence type="ECO:0000259" key="3">
    <source>
        <dbReference type="PROSITE" id="PS50075"/>
    </source>
</evidence>
<evidence type="ECO:0000256" key="2">
    <source>
        <dbReference type="ARBA" id="ARBA00022553"/>
    </source>
</evidence>
<dbReference type="SUPFAM" id="SSF47336">
    <property type="entry name" value="ACP-like"/>
    <property type="match status" value="1"/>
</dbReference>
<dbReference type="OrthoDB" id="9765680at2"/>
<dbReference type="InterPro" id="IPR001242">
    <property type="entry name" value="Condensation_dom"/>
</dbReference>
<dbReference type="GO" id="GO:0043041">
    <property type="term" value="P:amino acid activation for nonribosomal peptide biosynthetic process"/>
    <property type="evidence" value="ECO:0007669"/>
    <property type="project" value="TreeGrafter"/>
</dbReference>
<dbReference type="Gene3D" id="3.30.559.10">
    <property type="entry name" value="Chloramphenicol acetyltransferase-like domain"/>
    <property type="match status" value="1"/>
</dbReference>
<accession>A0A4Q9FFK0</accession>
<keyword evidence="5" id="KW-1185">Reference proteome</keyword>
<keyword evidence="2" id="KW-0597">Phosphoprotein</keyword>
<evidence type="ECO:0000313" key="4">
    <source>
        <dbReference type="EMBL" id="TBN04430.1"/>
    </source>
</evidence>
<dbReference type="GO" id="GO:0003824">
    <property type="term" value="F:catalytic activity"/>
    <property type="evidence" value="ECO:0007669"/>
    <property type="project" value="InterPro"/>
</dbReference>
<dbReference type="PANTHER" id="PTHR45527:SF1">
    <property type="entry name" value="FATTY ACID SYNTHASE"/>
    <property type="match status" value="1"/>
</dbReference>
<dbReference type="InterPro" id="IPR036736">
    <property type="entry name" value="ACP-like_sf"/>
</dbReference>
<name>A0A4Q9FFK0_9FLAO</name>
<dbReference type="InterPro" id="IPR009081">
    <property type="entry name" value="PP-bd_ACP"/>
</dbReference>
<dbReference type="InterPro" id="IPR023213">
    <property type="entry name" value="CAT-like_dom_sf"/>
</dbReference>
<dbReference type="InterPro" id="IPR029058">
    <property type="entry name" value="AB_hydrolase_fold"/>
</dbReference>
<dbReference type="SUPFAM" id="SSF53474">
    <property type="entry name" value="alpha/beta-Hydrolases"/>
    <property type="match status" value="1"/>
</dbReference>
<dbReference type="GO" id="GO:0044550">
    <property type="term" value="P:secondary metabolite biosynthetic process"/>
    <property type="evidence" value="ECO:0007669"/>
    <property type="project" value="TreeGrafter"/>
</dbReference>
<dbReference type="RefSeq" id="WP_130963899.1">
    <property type="nucleotide sequence ID" value="NZ_SIRT01000004.1"/>
</dbReference>
<keyword evidence="1" id="KW-0596">Phosphopantetheine</keyword>
<sequence length="802" mass="91129">MGTNTTKSSVEAIYPLSYMQQGMLMHHLSNDVDQGFLNTECCLKGDLKLDVFKQACTIVLKRHEVLRATIHWKNLEKPVQVIHKEKEIDIRYLDWEKLSEEEQKSKWKTLKYSSSLEKAPLEKGALLNISIIKLSSKLHKLLWPMHHILLDGWSASLLIKDILNCYNTIHNGEAITVQPLPNYKAYLNYIKSLPEENAKTFWGNYLKDFKNASLFSNIKINKKEDVQETFSTNSFSLTEEATAKLKTYCKQHKITTNIFIQSVWSLVLALYFNKTDVTHGNTVSGRSGDFASLDKMTGMFMNVQPVRGKIDSELDFPSWFASIQKLHFEARNYEHTSLDKLYSYCDWPEHATMFDSLIVFENYPTINEKKAGLEAINIKSGLTSTYSVTLAILPNNCMEFVLTTSTTYINTDTAQWIVNTLEKAISLIILGEVTTYKALKSHLEPFKQFSSTTETASSATNQGHNVPKNKTELQLLQIWEHVLGINNISTTSNFFELGGKSLIAVKLFSIINKTFKTKLSATALLEYPSIELLSNHILSGTKSESFQFIVPIRSSGDKKPIFCLHGGGGYVIFFNPLVQALENDIPVYALQPAGINSSNEMHNSLEEMAIDYAKEIKAVQPSGPYNLLSYCFSTGLGIEIANIFKAEGEETNLVVIDSIIKQEDFTSPDRIKMRISGFLGRIRKNPVNAIKLMVLNQYYKFIHPIVSNLFASKSDKHLEKLKLNLRKIYIKYGWDKNHPDNVLLILSDKADKNLNHTYINSWKSITDGKVNVKHTNGKHHQLFTVPYIYSIAKTIEAEIYKH</sequence>
<dbReference type="SUPFAM" id="SSF52777">
    <property type="entry name" value="CoA-dependent acyltransferases"/>
    <property type="match status" value="2"/>
</dbReference>
<proteinExistence type="predicted"/>
<gene>
    <name evidence="4" type="ORF">EYD45_07375</name>
</gene>
<comment type="caution">
    <text evidence="4">The sequence shown here is derived from an EMBL/GenBank/DDBJ whole genome shotgun (WGS) entry which is preliminary data.</text>
</comment>
<evidence type="ECO:0000313" key="5">
    <source>
        <dbReference type="Proteomes" id="UP000291142"/>
    </source>
</evidence>
<dbReference type="Pfam" id="PF00975">
    <property type="entry name" value="Thioesterase"/>
    <property type="match status" value="1"/>
</dbReference>
<reference evidence="4 5" key="1">
    <citation type="submission" date="2019-02" db="EMBL/GenBank/DDBJ databases">
        <title>Hyunsoonleella sp., isolated from marine sediment.</title>
        <authorList>
            <person name="Liu B.-T."/>
        </authorList>
    </citation>
    <scope>NUCLEOTIDE SEQUENCE [LARGE SCALE GENOMIC DNA]</scope>
    <source>
        <strain evidence="4 5">T58</strain>
    </source>
</reference>
<dbReference type="PROSITE" id="PS50075">
    <property type="entry name" value="CARRIER"/>
    <property type="match status" value="1"/>
</dbReference>
<organism evidence="4 5">
    <name type="scientific">Hyunsoonleella flava</name>
    <dbReference type="NCBI Taxonomy" id="2527939"/>
    <lineage>
        <taxon>Bacteria</taxon>
        <taxon>Pseudomonadati</taxon>
        <taxon>Bacteroidota</taxon>
        <taxon>Flavobacteriia</taxon>
        <taxon>Flavobacteriales</taxon>
        <taxon>Flavobacteriaceae</taxon>
    </lineage>
</organism>
<protein>
    <recommendedName>
        <fullName evidence="3">Carrier domain-containing protein</fullName>
    </recommendedName>
</protein>
<dbReference type="Gene3D" id="1.10.1200.10">
    <property type="entry name" value="ACP-like"/>
    <property type="match status" value="1"/>
</dbReference>
<dbReference type="EMBL" id="SIRT01000004">
    <property type="protein sequence ID" value="TBN04430.1"/>
    <property type="molecule type" value="Genomic_DNA"/>
</dbReference>
<dbReference type="Gene3D" id="3.30.559.30">
    <property type="entry name" value="Nonribosomal peptide synthetase, condensation domain"/>
    <property type="match status" value="1"/>
</dbReference>
<dbReference type="InterPro" id="IPR020806">
    <property type="entry name" value="PKS_PP-bd"/>
</dbReference>
<dbReference type="Gene3D" id="3.40.50.1820">
    <property type="entry name" value="alpha/beta hydrolase"/>
    <property type="match status" value="1"/>
</dbReference>
<dbReference type="PANTHER" id="PTHR45527">
    <property type="entry name" value="NONRIBOSOMAL PEPTIDE SYNTHETASE"/>
    <property type="match status" value="1"/>
</dbReference>
<dbReference type="Pfam" id="PF00668">
    <property type="entry name" value="Condensation"/>
    <property type="match status" value="1"/>
</dbReference>
<dbReference type="GO" id="GO:0031177">
    <property type="term" value="F:phosphopantetheine binding"/>
    <property type="evidence" value="ECO:0007669"/>
    <property type="project" value="InterPro"/>
</dbReference>
<dbReference type="AlphaFoldDB" id="A0A4Q9FFK0"/>
<dbReference type="InterPro" id="IPR001031">
    <property type="entry name" value="Thioesterase"/>
</dbReference>
<dbReference type="SMART" id="SM00823">
    <property type="entry name" value="PKS_PP"/>
    <property type="match status" value="1"/>
</dbReference>
<dbReference type="Proteomes" id="UP000291142">
    <property type="component" value="Unassembled WGS sequence"/>
</dbReference>
<feature type="domain" description="Carrier" evidence="3">
    <location>
        <begin position="466"/>
        <end position="541"/>
    </location>
</feature>
<evidence type="ECO:0000256" key="1">
    <source>
        <dbReference type="ARBA" id="ARBA00022450"/>
    </source>
</evidence>
<dbReference type="GO" id="GO:0005737">
    <property type="term" value="C:cytoplasm"/>
    <property type="evidence" value="ECO:0007669"/>
    <property type="project" value="TreeGrafter"/>
</dbReference>